<dbReference type="OrthoDB" id="9775735at2"/>
<evidence type="ECO:0000313" key="10">
    <source>
        <dbReference type="Proteomes" id="UP000285908"/>
    </source>
</evidence>
<feature type="transmembrane region" description="Helical" evidence="8">
    <location>
        <begin position="449"/>
        <end position="473"/>
    </location>
</feature>
<keyword evidence="5 8" id="KW-0812">Transmembrane</keyword>
<comment type="subcellular location">
    <subcellularLocation>
        <location evidence="1">Cell membrane</location>
        <topology evidence="1">Multi-pass membrane protein</topology>
    </subcellularLocation>
</comment>
<dbReference type="InterPro" id="IPR000060">
    <property type="entry name" value="BCCT_transptr"/>
</dbReference>
<evidence type="ECO:0000256" key="5">
    <source>
        <dbReference type="ARBA" id="ARBA00022692"/>
    </source>
</evidence>
<feature type="transmembrane region" description="Helical" evidence="8">
    <location>
        <begin position="546"/>
        <end position="566"/>
    </location>
</feature>
<dbReference type="PANTHER" id="PTHR30047">
    <property type="entry name" value="HIGH-AFFINITY CHOLINE TRANSPORT PROTEIN-RELATED"/>
    <property type="match status" value="1"/>
</dbReference>
<feature type="transmembrane region" description="Helical" evidence="8">
    <location>
        <begin position="499"/>
        <end position="519"/>
    </location>
</feature>
<evidence type="ECO:0000313" key="9">
    <source>
        <dbReference type="EMBL" id="RVV98654.1"/>
    </source>
</evidence>
<gene>
    <name evidence="9" type="ORF">EKE94_07010</name>
</gene>
<keyword evidence="3" id="KW-0813">Transport</keyword>
<feature type="transmembrane region" description="Helical" evidence="8">
    <location>
        <begin position="85"/>
        <end position="108"/>
    </location>
</feature>
<reference evidence="9 10" key="1">
    <citation type="submission" date="2018-11" db="EMBL/GenBank/DDBJ databases">
        <title>Mesobaculum littorinae gen. nov., sp. nov., isolated from Littorina scabra that represents a novel genus of the order Rhodobacteraceae.</title>
        <authorList>
            <person name="Li F."/>
        </authorList>
    </citation>
    <scope>NUCLEOTIDE SEQUENCE [LARGE SCALE GENOMIC DNA]</scope>
    <source>
        <strain evidence="9 10">M0103</strain>
    </source>
</reference>
<feature type="transmembrane region" description="Helical" evidence="8">
    <location>
        <begin position="249"/>
        <end position="267"/>
    </location>
</feature>
<feature type="transmembrane region" description="Helical" evidence="8">
    <location>
        <begin position="120"/>
        <end position="141"/>
    </location>
</feature>
<protein>
    <submittedName>
        <fullName evidence="9">BCCT family transporter</fullName>
    </submittedName>
</protein>
<evidence type="ECO:0000256" key="3">
    <source>
        <dbReference type="ARBA" id="ARBA00022448"/>
    </source>
</evidence>
<keyword evidence="7 8" id="KW-0472">Membrane</keyword>
<evidence type="ECO:0000256" key="7">
    <source>
        <dbReference type="ARBA" id="ARBA00023136"/>
    </source>
</evidence>
<evidence type="ECO:0000256" key="2">
    <source>
        <dbReference type="ARBA" id="ARBA00005658"/>
    </source>
</evidence>
<name>A0A438AJ14_9RHOB</name>
<evidence type="ECO:0000256" key="8">
    <source>
        <dbReference type="SAM" id="Phobius"/>
    </source>
</evidence>
<keyword evidence="4" id="KW-1003">Cell membrane</keyword>
<organism evidence="9 10">
    <name type="scientific">Mesobaculum littorinae</name>
    <dbReference type="NCBI Taxonomy" id="2486419"/>
    <lineage>
        <taxon>Bacteria</taxon>
        <taxon>Pseudomonadati</taxon>
        <taxon>Pseudomonadota</taxon>
        <taxon>Alphaproteobacteria</taxon>
        <taxon>Rhodobacterales</taxon>
        <taxon>Roseobacteraceae</taxon>
        <taxon>Mesobaculum</taxon>
    </lineage>
</organism>
<sequence>MTDEDESVGVPAPDGDTALIETDYNIGQDNVEGSVGPLGFDIHNPVFVISGVSVVAFVLFTLLMPETSGDLFSWLFNEVTQGFDWFFIASANIFVLFCIVLIFTPYGSVRLGGTEATPDYTYTGWFAMLFAAGMGIGLMFYGVSEPLTHFSTASSGEAYGVVYGGDELEDDAFPPGFTSREQFDEVEALTAVSPDAVNAALDDAVPADARGNFTATDARTDWSPLSGAANNSDEAVRLGMAATIFHWGLHPWAIYAVVALSLALFTYNKGLPLTIRSAFYPIFGDRVWGWPGHIIDTLAVFATLFGLATSLGLGATQANAGLFELFGIPVGNTTEVILICCITGVALVSVLRGLDGGVKLLSELNMGLAFLLLLFVLFVGPTVTLLSGFVSSLGAYAEYLPELANPFGRGDVNFRQGWTSFYWAWWISWSPFVGMFIARVSRGRTVREFIICVLLIPSLVCVFWMSVFGGTAIHQVLSDGYTAAQEADLPIQLFRMLDALPLASITSLIGIVLVIVFFVTSSDSGSLVIDTITAGGKVDAPVPQRVFWCVFEGAVAIVLLLSAGGLNSLQSMVISTGLPFTVVLLLMCYAIVRGLSSERRI</sequence>
<dbReference type="PANTHER" id="PTHR30047:SF7">
    <property type="entry name" value="HIGH-AFFINITY CHOLINE TRANSPORT PROTEIN"/>
    <property type="match status" value="1"/>
</dbReference>
<dbReference type="EMBL" id="RQXX01000002">
    <property type="protein sequence ID" value="RVV98654.1"/>
    <property type="molecule type" value="Genomic_DNA"/>
</dbReference>
<feature type="transmembrane region" description="Helical" evidence="8">
    <location>
        <begin position="417"/>
        <end position="437"/>
    </location>
</feature>
<dbReference type="Pfam" id="PF02028">
    <property type="entry name" value="BCCT"/>
    <property type="match status" value="2"/>
</dbReference>
<feature type="transmembrane region" description="Helical" evidence="8">
    <location>
        <begin position="336"/>
        <end position="354"/>
    </location>
</feature>
<proteinExistence type="inferred from homology"/>
<keyword evidence="10" id="KW-1185">Reference proteome</keyword>
<evidence type="ECO:0000256" key="4">
    <source>
        <dbReference type="ARBA" id="ARBA00022475"/>
    </source>
</evidence>
<dbReference type="AlphaFoldDB" id="A0A438AJ14"/>
<feature type="transmembrane region" description="Helical" evidence="8">
    <location>
        <begin position="572"/>
        <end position="592"/>
    </location>
</feature>
<keyword evidence="6 8" id="KW-1133">Transmembrane helix</keyword>
<dbReference type="Proteomes" id="UP000285908">
    <property type="component" value="Unassembled WGS sequence"/>
</dbReference>
<feature type="transmembrane region" description="Helical" evidence="8">
    <location>
        <begin position="294"/>
        <end position="316"/>
    </location>
</feature>
<feature type="transmembrane region" description="Helical" evidence="8">
    <location>
        <begin position="46"/>
        <end position="65"/>
    </location>
</feature>
<comment type="similarity">
    <text evidence="2">Belongs to the BCCT transporter (TC 2.A.15) family.</text>
</comment>
<dbReference type="GO" id="GO:0022857">
    <property type="term" value="F:transmembrane transporter activity"/>
    <property type="evidence" value="ECO:0007669"/>
    <property type="project" value="InterPro"/>
</dbReference>
<evidence type="ECO:0000256" key="6">
    <source>
        <dbReference type="ARBA" id="ARBA00022989"/>
    </source>
</evidence>
<accession>A0A438AJ14</accession>
<evidence type="ECO:0000256" key="1">
    <source>
        <dbReference type="ARBA" id="ARBA00004651"/>
    </source>
</evidence>
<dbReference type="RefSeq" id="WP_127905885.1">
    <property type="nucleotide sequence ID" value="NZ_RQXX01000002.1"/>
</dbReference>
<dbReference type="GO" id="GO:0005886">
    <property type="term" value="C:plasma membrane"/>
    <property type="evidence" value="ECO:0007669"/>
    <property type="project" value="UniProtKB-SubCell"/>
</dbReference>
<feature type="transmembrane region" description="Helical" evidence="8">
    <location>
        <begin position="366"/>
        <end position="397"/>
    </location>
</feature>
<comment type="caution">
    <text evidence="9">The sequence shown here is derived from an EMBL/GenBank/DDBJ whole genome shotgun (WGS) entry which is preliminary data.</text>
</comment>